<dbReference type="SMART" id="SM00065">
    <property type="entry name" value="GAF"/>
    <property type="match status" value="1"/>
</dbReference>
<keyword evidence="1" id="KW-0808">Transferase</keyword>
<comment type="caution">
    <text evidence="6">The sequence shown here is derived from an EMBL/GenBank/DDBJ whole genome shotgun (WGS) entry which is preliminary data.</text>
</comment>
<organism evidence="6 7">
    <name type="scientific">Ciceribacter ferrooxidans</name>
    <dbReference type="NCBI Taxonomy" id="2509717"/>
    <lineage>
        <taxon>Bacteria</taxon>
        <taxon>Pseudomonadati</taxon>
        <taxon>Pseudomonadota</taxon>
        <taxon>Alphaproteobacteria</taxon>
        <taxon>Hyphomicrobiales</taxon>
        <taxon>Rhizobiaceae</taxon>
        <taxon>Ciceribacter</taxon>
    </lineage>
</organism>
<dbReference type="CDD" id="cd16917">
    <property type="entry name" value="HATPase_UhpB-NarQ-NarX-like"/>
    <property type="match status" value="1"/>
</dbReference>
<reference evidence="6 7" key="1">
    <citation type="submission" date="2019-01" db="EMBL/GenBank/DDBJ databases">
        <authorList>
            <person name="Deng T."/>
        </authorList>
    </citation>
    <scope>NUCLEOTIDE SEQUENCE [LARGE SCALE GENOMIC DNA]</scope>
    <source>
        <strain evidence="6 7">F8825</strain>
    </source>
</reference>
<feature type="domain" description="Histidine kinase/HSP90-like ATPase" evidence="5">
    <location>
        <begin position="311"/>
        <end position="402"/>
    </location>
</feature>
<dbReference type="RefSeq" id="WP_129334187.1">
    <property type="nucleotide sequence ID" value="NZ_SDVB01000380.1"/>
</dbReference>
<dbReference type="EMBL" id="SDVB01000380">
    <property type="protein sequence ID" value="RYB97848.1"/>
    <property type="molecule type" value="Genomic_DNA"/>
</dbReference>
<dbReference type="GO" id="GO:0000160">
    <property type="term" value="P:phosphorelay signal transduction system"/>
    <property type="evidence" value="ECO:0007669"/>
    <property type="project" value="UniProtKB-KW"/>
</dbReference>
<evidence type="ECO:0000256" key="2">
    <source>
        <dbReference type="ARBA" id="ARBA00022777"/>
    </source>
</evidence>
<dbReference type="InterPro" id="IPR029016">
    <property type="entry name" value="GAF-like_dom_sf"/>
</dbReference>
<gene>
    <name evidence="6" type="ORF">EUU22_22380</name>
</gene>
<protein>
    <submittedName>
        <fullName evidence="6">Sensor histidine kinase</fullName>
    </submittedName>
</protein>
<dbReference type="InterPro" id="IPR003594">
    <property type="entry name" value="HATPase_dom"/>
</dbReference>
<name>A0A4Q2S6Y1_9HYPH</name>
<dbReference type="InterPro" id="IPR050482">
    <property type="entry name" value="Sensor_HK_TwoCompSys"/>
</dbReference>
<feature type="domain" description="GAF" evidence="4">
    <location>
        <begin position="25"/>
        <end position="176"/>
    </location>
</feature>
<dbReference type="SUPFAM" id="SSF55781">
    <property type="entry name" value="GAF domain-like"/>
    <property type="match status" value="1"/>
</dbReference>
<evidence type="ECO:0000256" key="1">
    <source>
        <dbReference type="ARBA" id="ARBA00022679"/>
    </source>
</evidence>
<proteinExistence type="predicted"/>
<accession>A0A4Q2S6Y1</accession>
<dbReference type="PANTHER" id="PTHR24421">
    <property type="entry name" value="NITRATE/NITRITE SENSOR PROTEIN NARX-RELATED"/>
    <property type="match status" value="1"/>
</dbReference>
<dbReference type="GO" id="GO:0016301">
    <property type="term" value="F:kinase activity"/>
    <property type="evidence" value="ECO:0007669"/>
    <property type="project" value="UniProtKB-KW"/>
</dbReference>
<evidence type="ECO:0000259" key="4">
    <source>
        <dbReference type="SMART" id="SM00065"/>
    </source>
</evidence>
<dbReference type="Gene3D" id="3.30.450.40">
    <property type="match status" value="1"/>
</dbReference>
<evidence type="ECO:0000313" key="6">
    <source>
        <dbReference type="EMBL" id="RYB97848.1"/>
    </source>
</evidence>
<keyword evidence="2 6" id="KW-0418">Kinase</keyword>
<keyword evidence="3" id="KW-0902">Two-component regulatory system</keyword>
<evidence type="ECO:0000256" key="3">
    <source>
        <dbReference type="ARBA" id="ARBA00023012"/>
    </source>
</evidence>
<dbReference type="AlphaFoldDB" id="A0A4Q2S6Y1"/>
<evidence type="ECO:0000313" key="7">
    <source>
        <dbReference type="Proteomes" id="UP000291088"/>
    </source>
</evidence>
<dbReference type="PANTHER" id="PTHR24421:SF59">
    <property type="entry name" value="OXYGEN SENSOR HISTIDINE KINASE NREB"/>
    <property type="match status" value="1"/>
</dbReference>
<keyword evidence="7" id="KW-1185">Reference proteome</keyword>
<dbReference type="OrthoDB" id="9797605at2"/>
<dbReference type="SMART" id="SM00387">
    <property type="entry name" value="HATPase_c"/>
    <property type="match status" value="1"/>
</dbReference>
<dbReference type="InterPro" id="IPR036890">
    <property type="entry name" value="HATPase_C_sf"/>
</dbReference>
<dbReference type="SUPFAM" id="SSF55874">
    <property type="entry name" value="ATPase domain of HSP90 chaperone/DNA topoisomerase II/histidine kinase"/>
    <property type="match status" value="1"/>
</dbReference>
<dbReference type="InterPro" id="IPR003018">
    <property type="entry name" value="GAF"/>
</dbReference>
<dbReference type="Gene3D" id="3.30.565.10">
    <property type="entry name" value="Histidine kinase-like ATPase, C-terminal domain"/>
    <property type="match status" value="1"/>
</dbReference>
<dbReference type="Proteomes" id="UP000291088">
    <property type="component" value="Unassembled WGS sequence"/>
</dbReference>
<dbReference type="Pfam" id="PF02518">
    <property type="entry name" value="HATPase_c"/>
    <property type="match status" value="1"/>
</dbReference>
<evidence type="ECO:0000259" key="5">
    <source>
        <dbReference type="SMART" id="SM00387"/>
    </source>
</evidence>
<sequence length="407" mass="45242">MPDELSAELFAQYMRIARLLAGQLDFQSAIDAVAKEIKSIVPHDHMDVCIITPGSTFHTAYESGLATDWSKRPPASIQQSPLRSLLVGEVDRLITADASTDPIFHFEGAFSTPILENNLRSRLHAALKVHGETIGALSFSSLTPDFYTARHLDRACSIADLIAPYFYALRAVEEAKRSAIVEAETRVREEALRQGARRLTEALDAERQRIGMELHDQTLADMTRLSRRLERLSLMSSLPGEMLEPLARSLQESMHDLRQIIEQARPSVLQLFGLVEAIETQIERSVRDSGMTFDWHLVDDTDGACNRLPQTVSLAIFRIAQEAINNAIRHSDGDRLDVHLTRDAHHLILEIRDNGVGMKQKSGARGSGIENMRTRARLIAAQFSCGSDANGSYVRVRLAAPGEGERT</sequence>